<reference evidence="3" key="1">
    <citation type="journal article" date="2019" name="Int. J. Syst. Evol. Microbiol.">
        <title>The Global Catalogue of Microorganisms (GCM) 10K type strain sequencing project: providing services to taxonomists for standard genome sequencing and annotation.</title>
        <authorList>
            <consortium name="The Broad Institute Genomics Platform"/>
            <consortium name="The Broad Institute Genome Sequencing Center for Infectious Disease"/>
            <person name="Wu L."/>
            <person name="Ma J."/>
        </authorList>
    </citation>
    <scope>NUCLEOTIDE SEQUENCE [LARGE SCALE GENOMIC DNA]</scope>
    <source>
        <strain evidence="3">JCM 4738</strain>
    </source>
</reference>
<evidence type="ECO:0000256" key="1">
    <source>
        <dbReference type="SAM" id="MobiDB-lite"/>
    </source>
</evidence>
<evidence type="ECO:0000313" key="3">
    <source>
        <dbReference type="Proteomes" id="UP000642673"/>
    </source>
</evidence>
<proteinExistence type="predicted"/>
<keyword evidence="3" id="KW-1185">Reference proteome</keyword>
<name>A0ABQ3EZL6_9ACTN</name>
<feature type="region of interest" description="Disordered" evidence="1">
    <location>
        <begin position="42"/>
        <end position="70"/>
    </location>
</feature>
<comment type="caution">
    <text evidence="2">The sequence shown here is derived from an EMBL/GenBank/DDBJ whole genome shotgun (WGS) entry which is preliminary data.</text>
</comment>
<accession>A0ABQ3EZL6</accession>
<protein>
    <submittedName>
        <fullName evidence="2">Uncharacterized protein</fullName>
    </submittedName>
</protein>
<dbReference type="Proteomes" id="UP000642673">
    <property type="component" value="Unassembled WGS sequence"/>
</dbReference>
<dbReference type="EMBL" id="BMVP01000007">
    <property type="protein sequence ID" value="GHB65095.1"/>
    <property type="molecule type" value="Genomic_DNA"/>
</dbReference>
<organism evidence="2 3">
    <name type="scientific">Streptomyces cirratus</name>
    <dbReference type="NCBI Taxonomy" id="68187"/>
    <lineage>
        <taxon>Bacteria</taxon>
        <taxon>Bacillati</taxon>
        <taxon>Actinomycetota</taxon>
        <taxon>Actinomycetes</taxon>
        <taxon>Kitasatosporales</taxon>
        <taxon>Streptomycetaceae</taxon>
        <taxon>Streptomyces</taxon>
    </lineage>
</organism>
<gene>
    <name evidence="2" type="ORF">GCM10010347_38810</name>
</gene>
<evidence type="ECO:0000313" key="2">
    <source>
        <dbReference type="EMBL" id="GHB65095.1"/>
    </source>
</evidence>
<sequence>MIDDLQTHNFLQDLNCRQLPGFDLRPAKTAAMCGPHPKGYALGGPSRVRRGTPGAPAPVLRAAQGPSTLD</sequence>